<dbReference type="InterPro" id="IPR028350">
    <property type="entry name" value="DNAC/IstB-like"/>
</dbReference>
<comment type="similarity">
    <text evidence="1">Belongs to the IS21/IS1162 putative ATP-binding protein family.</text>
</comment>
<accession>A0A840UQ81</accession>
<reference evidence="5 6" key="1">
    <citation type="submission" date="2020-08" db="EMBL/GenBank/DDBJ databases">
        <title>Genomic Encyclopedia of Type Strains, Phase IV (KMG-IV): sequencing the most valuable type-strain genomes for metagenomic binning, comparative biology and taxonomic classification.</title>
        <authorList>
            <person name="Goeker M."/>
        </authorList>
    </citation>
    <scope>NUCLEOTIDE SEQUENCE [LARGE SCALE GENOMIC DNA]</scope>
    <source>
        <strain evidence="5 6">DSM 28570</strain>
    </source>
</reference>
<feature type="domain" description="AAA+ ATPase" evidence="4">
    <location>
        <begin position="101"/>
        <end position="236"/>
    </location>
</feature>
<dbReference type="CDD" id="cd00009">
    <property type="entry name" value="AAA"/>
    <property type="match status" value="1"/>
</dbReference>
<dbReference type="PIRSF" id="PIRSF003073">
    <property type="entry name" value="DNAC_TnpB_IstB"/>
    <property type="match status" value="1"/>
</dbReference>
<dbReference type="PANTHER" id="PTHR30050">
    <property type="entry name" value="CHROMOSOMAL REPLICATION INITIATOR PROTEIN DNAA"/>
    <property type="match status" value="1"/>
</dbReference>
<dbReference type="AlphaFoldDB" id="A0A840UQ81"/>
<dbReference type="InterPro" id="IPR002611">
    <property type="entry name" value="IstB_ATP-bd"/>
</dbReference>
<dbReference type="SMART" id="SM00382">
    <property type="entry name" value="AAA"/>
    <property type="match status" value="1"/>
</dbReference>
<dbReference type="InterPro" id="IPR003593">
    <property type="entry name" value="AAA+_ATPase"/>
</dbReference>
<dbReference type="GO" id="GO:0005524">
    <property type="term" value="F:ATP binding"/>
    <property type="evidence" value="ECO:0007669"/>
    <property type="project" value="UniProtKB-KW"/>
</dbReference>
<evidence type="ECO:0000313" key="6">
    <source>
        <dbReference type="Proteomes" id="UP000539642"/>
    </source>
</evidence>
<evidence type="ECO:0000256" key="1">
    <source>
        <dbReference type="ARBA" id="ARBA00008059"/>
    </source>
</evidence>
<evidence type="ECO:0000313" key="5">
    <source>
        <dbReference type="EMBL" id="MBB5347942.1"/>
    </source>
</evidence>
<keyword evidence="6" id="KW-1185">Reference proteome</keyword>
<dbReference type="PANTHER" id="PTHR30050:SF4">
    <property type="entry name" value="ATP-BINDING PROTEIN RV3427C IN INSERTION SEQUENCE-RELATED"/>
    <property type="match status" value="1"/>
</dbReference>
<dbReference type="InterPro" id="IPR047661">
    <property type="entry name" value="IstB"/>
</dbReference>
<evidence type="ECO:0000256" key="2">
    <source>
        <dbReference type="ARBA" id="ARBA00022741"/>
    </source>
</evidence>
<evidence type="ECO:0000256" key="3">
    <source>
        <dbReference type="ARBA" id="ARBA00022840"/>
    </source>
</evidence>
<sequence>MMNATCIELRETLKALSLSSTARDLEAKIRQAKESGPGYDEFLLDLTTAELQARAESRLNRRVREAKFPLLKTLEGFDFAAVPDLDIRVIRELTGGEYIKGHRNVIFLGRSGTGKTHLATALGIEACRNNYRTRFVSCYGLVNELIEARQEKDLRRLIGRQARYDLLILDELGYIPFSKEGAELLFQVLAERQEKGSVIITTNLGFADWTQVFGDQVMTAALLDRLTHRAHIINCLWDSFRLKESLKGQQVKKGK</sequence>
<dbReference type="NCBIfam" id="NF038214">
    <property type="entry name" value="IS21_help_AAA"/>
    <property type="match status" value="1"/>
</dbReference>
<dbReference type="Proteomes" id="UP000539642">
    <property type="component" value="Unassembled WGS sequence"/>
</dbReference>
<proteinExistence type="inferred from homology"/>
<dbReference type="RefSeq" id="WP_240191712.1">
    <property type="nucleotide sequence ID" value="NZ_JACHEO010000007.1"/>
</dbReference>
<evidence type="ECO:0000259" key="4">
    <source>
        <dbReference type="SMART" id="SM00382"/>
    </source>
</evidence>
<dbReference type="EMBL" id="JACHEO010000007">
    <property type="protein sequence ID" value="MBB5347942.1"/>
    <property type="molecule type" value="Genomic_DNA"/>
</dbReference>
<organism evidence="5 6">
    <name type="scientific">Desulfoprunum benzoelyticum</name>
    <dbReference type="NCBI Taxonomy" id="1506996"/>
    <lineage>
        <taxon>Bacteria</taxon>
        <taxon>Pseudomonadati</taxon>
        <taxon>Thermodesulfobacteriota</taxon>
        <taxon>Desulfobulbia</taxon>
        <taxon>Desulfobulbales</taxon>
        <taxon>Desulfobulbaceae</taxon>
        <taxon>Desulfoprunum</taxon>
    </lineage>
</organism>
<dbReference type="InterPro" id="IPR027417">
    <property type="entry name" value="P-loop_NTPase"/>
</dbReference>
<dbReference type="GO" id="GO:0006260">
    <property type="term" value="P:DNA replication"/>
    <property type="evidence" value="ECO:0007669"/>
    <property type="project" value="TreeGrafter"/>
</dbReference>
<protein>
    <submittedName>
        <fullName evidence="5">DNA replication protein DnaC</fullName>
    </submittedName>
</protein>
<keyword evidence="3" id="KW-0067">ATP-binding</keyword>
<dbReference type="Pfam" id="PF01695">
    <property type="entry name" value="IstB_IS21"/>
    <property type="match status" value="1"/>
</dbReference>
<name>A0A840UQ81_9BACT</name>
<dbReference type="SUPFAM" id="SSF52540">
    <property type="entry name" value="P-loop containing nucleoside triphosphate hydrolases"/>
    <property type="match status" value="1"/>
</dbReference>
<comment type="caution">
    <text evidence="5">The sequence shown here is derived from an EMBL/GenBank/DDBJ whole genome shotgun (WGS) entry which is preliminary data.</text>
</comment>
<dbReference type="Gene3D" id="3.40.50.300">
    <property type="entry name" value="P-loop containing nucleotide triphosphate hydrolases"/>
    <property type="match status" value="1"/>
</dbReference>
<gene>
    <name evidence="5" type="ORF">HNQ81_001671</name>
</gene>
<keyword evidence="2" id="KW-0547">Nucleotide-binding</keyword>